<gene>
    <name evidence="1" type="ORF">LACBIDRAFT_296565</name>
</gene>
<reference evidence="1 2" key="1">
    <citation type="journal article" date="2008" name="Nature">
        <title>The genome of Laccaria bicolor provides insights into mycorrhizal symbiosis.</title>
        <authorList>
            <person name="Martin F."/>
            <person name="Aerts A."/>
            <person name="Ahren D."/>
            <person name="Brun A."/>
            <person name="Danchin E.G.J."/>
            <person name="Duchaussoy F."/>
            <person name="Gibon J."/>
            <person name="Kohler A."/>
            <person name="Lindquist E."/>
            <person name="Pereda V."/>
            <person name="Salamov A."/>
            <person name="Shapiro H.J."/>
            <person name="Wuyts J."/>
            <person name="Blaudez D."/>
            <person name="Buee M."/>
            <person name="Brokstein P."/>
            <person name="Canbaeck B."/>
            <person name="Cohen D."/>
            <person name="Courty P.E."/>
            <person name="Coutinho P.M."/>
            <person name="Delaruelle C."/>
            <person name="Detter J.C."/>
            <person name="Deveau A."/>
            <person name="DiFazio S."/>
            <person name="Duplessis S."/>
            <person name="Fraissinet-Tachet L."/>
            <person name="Lucic E."/>
            <person name="Frey-Klett P."/>
            <person name="Fourrey C."/>
            <person name="Feussner I."/>
            <person name="Gay G."/>
            <person name="Grimwood J."/>
            <person name="Hoegger P.J."/>
            <person name="Jain P."/>
            <person name="Kilaru S."/>
            <person name="Labbe J."/>
            <person name="Lin Y.C."/>
            <person name="Legue V."/>
            <person name="Le Tacon F."/>
            <person name="Marmeisse R."/>
            <person name="Melayah D."/>
            <person name="Montanini B."/>
            <person name="Muratet M."/>
            <person name="Nehls U."/>
            <person name="Niculita-Hirzel H."/>
            <person name="Oudot-Le Secq M.P."/>
            <person name="Peter M."/>
            <person name="Quesneville H."/>
            <person name="Rajashekar B."/>
            <person name="Reich M."/>
            <person name="Rouhier N."/>
            <person name="Schmutz J."/>
            <person name="Yin T."/>
            <person name="Chalot M."/>
            <person name="Henrissat B."/>
            <person name="Kuees U."/>
            <person name="Lucas S."/>
            <person name="Van de Peer Y."/>
            <person name="Podila G.K."/>
            <person name="Polle A."/>
            <person name="Pukkila P.J."/>
            <person name="Richardson P.M."/>
            <person name="Rouze P."/>
            <person name="Sanders I.R."/>
            <person name="Stajich J.E."/>
            <person name="Tunlid A."/>
            <person name="Tuskan G."/>
            <person name="Grigoriev I.V."/>
        </authorList>
    </citation>
    <scope>NUCLEOTIDE SEQUENCE [LARGE SCALE GENOMIC DNA]</scope>
    <source>
        <strain evidence="2">S238N-H82 / ATCC MYA-4686</strain>
    </source>
</reference>
<dbReference type="Proteomes" id="UP000001194">
    <property type="component" value="Unassembled WGS sequence"/>
</dbReference>
<dbReference type="InParanoid" id="B0D945"/>
<evidence type="ECO:0000313" key="2">
    <source>
        <dbReference type="Proteomes" id="UP000001194"/>
    </source>
</evidence>
<dbReference type="GeneID" id="6075729"/>
<dbReference type="AlphaFoldDB" id="B0D945"/>
<name>B0D945_LACBS</name>
<dbReference type="KEGG" id="lbc:LACBIDRAFT_296565"/>
<keyword evidence="2" id="KW-1185">Reference proteome</keyword>
<proteinExistence type="predicted"/>
<organism evidence="2">
    <name type="scientific">Laccaria bicolor (strain S238N-H82 / ATCC MYA-4686)</name>
    <name type="common">Bicoloured deceiver</name>
    <name type="synonym">Laccaria laccata var. bicolor</name>
    <dbReference type="NCBI Taxonomy" id="486041"/>
    <lineage>
        <taxon>Eukaryota</taxon>
        <taxon>Fungi</taxon>
        <taxon>Dikarya</taxon>
        <taxon>Basidiomycota</taxon>
        <taxon>Agaricomycotina</taxon>
        <taxon>Agaricomycetes</taxon>
        <taxon>Agaricomycetidae</taxon>
        <taxon>Agaricales</taxon>
        <taxon>Agaricineae</taxon>
        <taxon>Hydnangiaceae</taxon>
        <taxon>Laccaria</taxon>
    </lineage>
</organism>
<dbReference type="HOGENOM" id="CLU_2705232_0_0_1"/>
<dbReference type="EMBL" id="DS547100">
    <property type="protein sequence ID" value="EDR08946.1"/>
    <property type="molecule type" value="Genomic_DNA"/>
</dbReference>
<evidence type="ECO:0000313" key="1">
    <source>
        <dbReference type="EMBL" id="EDR08946.1"/>
    </source>
</evidence>
<sequence length="73" mass="8153">MQIYGLSTVGMSNVFMIMELHTYIAKGVAECGKETNTCFFFFRVQLDTPPPPTFLIESQLLSQLCTGGWPPFA</sequence>
<dbReference type="RefSeq" id="XP_001880259.1">
    <property type="nucleotide sequence ID" value="XM_001880224.1"/>
</dbReference>
<accession>B0D945</accession>
<protein>
    <submittedName>
        <fullName evidence="1">Predicted protein</fullName>
    </submittedName>
</protein>